<dbReference type="SUPFAM" id="SSF52058">
    <property type="entry name" value="L domain-like"/>
    <property type="match status" value="1"/>
</dbReference>
<proteinExistence type="predicted"/>
<name>A0ABQ5BNA8_9ASTR</name>
<evidence type="ECO:0000313" key="1">
    <source>
        <dbReference type="EMBL" id="GJT15282.1"/>
    </source>
</evidence>
<dbReference type="Gene3D" id="3.80.10.10">
    <property type="entry name" value="Ribonuclease Inhibitor"/>
    <property type="match status" value="1"/>
</dbReference>
<evidence type="ECO:0000313" key="2">
    <source>
        <dbReference type="Proteomes" id="UP001151760"/>
    </source>
</evidence>
<protein>
    <submittedName>
        <fullName evidence="1">Toll/interleukin-1 receptor domain-containing protein</fullName>
    </submittedName>
</protein>
<sequence length="249" mass="28468">MAFDFRITPNLETLSLNYSRKLKELCMPASCQKLTYLHITYSKLRTFDIGLTPNLETLSLDMCKHFVELRVSAPCPNLKYLHLSFSRLRRLDLELIPNLNTLNLDYSQELIEINAPVRCLKKLVWLNLHGCALPEKLPKDVGRFGCLKELDIIDTGISHLAQSIIKLKGLYIIAASSELLQLDTIQLEDAVSTISHEYLLEFTSEYDEKVFPTVVDWRTSTPKDDMPAEGTYDVEDVAVLNKHRSPIQK</sequence>
<keyword evidence="1" id="KW-0675">Receptor</keyword>
<comment type="caution">
    <text evidence="1">The sequence shown here is derived from an EMBL/GenBank/DDBJ whole genome shotgun (WGS) entry which is preliminary data.</text>
</comment>
<reference evidence="1" key="1">
    <citation type="journal article" date="2022" name="Int. J. Mol. Sci.">
        <title>Draft Genome of Tanacetum Coccineum: Genomic Comparison of Closely Related Tanacetum-Family Plants.</title>
        <authorList>
            <person name="Yamashiro T."/>
            <person name="Shiraishi A."/>
            <person name="Nakayama K."/>
            <person name="Satake H."/>
        </authorList>
    </citation>
    <scope>NUCLEOTIDE SEQUENCE</scope>
</reference>
<reference evidence="1" key="2">
    <citation type="submission" date="2022-01" db="EMBL/GenBank/DDBJ databases">
        <authorList>
            <person name="Yamashiro T."/>
            <person name="Shiraishi A."/>
            <person name="Satake H."/>
            <person name="Nakayama K."/>
        </authorList>
    </citation>
    <scope>NUCLEOTIDE SEQUENCE</scope>
</reference>
<accession>A0ABQ5BNA8</accession>
<dbReference type="Proteomes" id="UP001151760">
    <property type="component" value="Unassembled WGS sequence"/>
</dbReference>
<organism evidence="1 2">
    <name type="scientific">Tanacetum coccineum</name>
    <dbReference type="NCBI Taxonomy" id="301880"/>
    <lineage>
        <taxon>Eukaryota</taxon>
        <taxon>Viridiplantae</taxon>
        <taxon>Streptophyta</taxon>
        <taxon>Embryophyta</taxon>
        <taxon>Tracheophyta</taxon>
        <taxon>Spermatophyta</taxon>
        <taxon>Magnoliopsida</taxon>
        <taxon>eudicotyledons</taxon>
        <taxon>Gunneridae</taxon>
        <taxon>Pentapetalae</taxon>
        <taxon>asterids</taxon>
        <taxon>campanulids</taxon>
        <taxon>Asterales</taxon>
        <taxon>Asteraceae</taxon>
        <taxon>Asteroideae</taxon>
        <taxon>Anthemideae</taxon>
        <taxon>Anthemidinae</taxon>
        <taxon>Tanacetum</taxon>
    </lineage>
</organism>
<gene>
    <name evidence="1" type="ORF">Tco_0873988</name>
</gene>
<dbReference type="InterPro" id="IPR032675">
    <property type="entry name" value="LRR_dom_sf"/>
</dbReference>
<dbReference type="EMBL" id="BQNB010013383">
    <property type="protein sequence ID" value="GJT15282.1"/>
    <property type="molecule type" value="Genomic_DNA"/>
</dbReference>
<keyword evidence="2" id="KW-1185">Reference proteome</keyword>